<evidence type="ECO:0000313" key="3">
    <source>
        <dbReference type="Proteomes" id="UP000286134"/>
    </source>
</evidence>
<dbReference type="Proteomes" id="UP000286134">
    <property type="component" value="Unassembled WGS sequence"/>
</dbReference>
<evidence type="ECO:0000313" key="2">
    <source>
        <dbReference type="EMBL" id="RKF61104.1"/>
    </source>
</evidence>
<comment type="caution">
    <text evidence="2">The sequence shown here is derived from an EMBL/GenBank/DDBJ whole genome shotgun (WGS) entry which is preliminary data.</text>
</comment>
<dbReference type="Pfam" id="PF12400">
    <property type="entry name" value="STIMATE"/>
    <property type="match status" value="1"/>
</dbReference>
<dbReference type="OrthoDB" id="431202at2759"/>
<proteinExistence type="predicted"/>
<sequence>MLPPPGIELSSFDYTSSEIVAAKTTATLLSSLSSITLPAATATSTGSSTILPSGNGECRLLGPFAIFVQGALGLLALTALVFKRWRERPQRPVKIWIFDVSKQILGSILVHLANLAMSLVSSGQLSIKVDPAVVNTRQLQERLANNSDDYSPNPCSFYLLNLAIDTTIGIPILIFLLHIITKLLLHTGFGSPPESIESGNYGTPPSTYRWFKQTIIYFQGLLGMKICVLIIFIMLPWISRVGDWALKWTEGNEIVQVMFVMLIFPLIMNATQYYIIDSFIKNKKSLEHELVPEADTSEGNQFYESTGDEASDALLIDSDIDLEVKRKIEEARRKRISRLDEAEGIRC</sequence>
<keyword evidence="1" id="KW-0472">Membrane</keyword>
<protein>
    <submittedName>
        <fullName evidence="2">Vacuolar membrane protein</fullName>
    </submittedName>
</protein>
<keyword evidence="1" id="KW-0812">Transmembrane</keyword>
<evidence type="ECO:0000256" key="1">
    <source>
        <dbReference type="SAM" id="Phobius"/>
    </source>
</evidence>
<dbReference type="InterPro" id="IPR022127">
    <property type="entry name" value="STIMATE/YPL162C"/>
</dbReference>
<dbReference type="PANTHER" id="PTHR31735">
    <property type="entry name" value="VACUOLAR MEMBRANE PROTEIN YPL162C"/>
    <property type="match status" value="1"/>
</dbReference>
<name>A0A420HUI3_9PEZI</name>
<feature type="transmembrane region" description="Helical" evidence="1">
    <location>
        <begin position="258"/>
        <end position="276"/>
    </location>
</feature>
<reference evidence="2 3" key="1">
    <citation type="journal article" date="2018" name="BMC Genomics">
        <title>Comparative genome analyses reveal sequence features reflecting distinct modes of host-adaptation between dicot and monocot powdery mildew.</title>
        <authorList>
            <person name="Wu Y."/>
            <person name="Ma X."/>
            <person name="Pan Z."/>
            <person name="Kale S.D."/>
            <person name="Song Y."/>
            <person name="King H."/>
            <person name="Zhang Q."/>
            <person name="Presley C."/>
            <person name="Deng X."/>
            <person name="Wei C.I."/>
            <person name="Xiao S."/>
        </authorList>
    </citation>
    <scope>NUCLEOTIDE SEQUENCE [LARGE SCALE GENOMIC DNA]</scope>
    <source>
        <strain evidence="2">UMSG2</strain>
    </source>
</reference>
<accession>A0A420HUI3</accession>
<organism evidence="2 3">
    <name type="scientific">Erysiphe neolycopersici</name>
    <dbReference type="NCBI Taxonomy" id="212602"/>
    <lineage>
        <taxon>Eukaryota</taxon>
        <taxon>Fungi</taxon>
        <taxon>Dikarya</taxon>
        <taxon>Ascomycota</taxon>
        <taxon>Pezizomycotina</taxon>
        <taxon>Leotiomycetes</taxon>
        <taxon>Erysiphales</taxon>
        <taxon>Erysiphaceae</taxon>
        <taxon>Erysiphe</taxon>
    </lineage>
</organism>
<gene>
    <name evidence="2" type="ORF">OnM2_045059</name>
</gene>
<feature type="transmembrane region" description="Helical" evidence="1">
    <location>
        <begin position="215"/>
        <end position="238"/>
    </location>
</feature>
<dbReference type="EMBL" id="MCFK01004504">
    <property type="protein sequence ID" value="RKF61104.1"/>
    <property type="molecule type" value="Genomic_DNA"/>
</dbReference>
<feature type="transmembrane region" description="Helical" evidence="1">
    <location>
        <begin position="157"/>
        <end position="180"/>
    </location>
</feature>
<feature type="transmembrane region" description="Helical" evidence="1">
    <location>
        <begin position="103"/>
        <end position="121"/>
    </location>
</feature>
<dbReference type="AlphaFoldDB" id="A0A420HUI3"/>
<dbReference type="GO" id="GO:0016020">
    <property type="term" value="C:membrane"/>
    <property type="evidence" value="ECO:0007669"/>
    <property type="project" value="TreeGrafter"/>
</dbReference>
<dbReference type="STRING" id="212602.A0A420HUI3"/>
<keyword evidence="3" id="KW-1185">Reference proteome</keyword>
<dbReference type="PANTHER" id="PTHR31735:SF1">
    <property type="entry name" value="VACUOLAR MEMBRANE PROTEIN YPL162C"/>
    <property type="match status" value="1"/>
</dbReference>
<keyword evidence="1" id="KW-1133">Transmembrane helix</keyword>
<feature type="transmembrane region" description="Helical" evidence="1">
    <location>
        <begin position="60"/>
        <end position="82"/>
    </location>
</feature>